<dbReference type="Pfam" id="PF02686">
    <property type="entry name" value="GatC"/>
    <property type="match status" value="1"/>
</dbReference>
<evidence type="ECO:0000313" key="3">
    <source>
        <dbReference type="Proteomes" id="UP001207337"/>
    </source>
</evidence>
<keyword evidence="1" id="KW-0547">Nucleotide-binding</keyword>
<evidence type="ECO:0000313" key="2">
    <source>
        <dbReference type="EMBL" id="MCW9714475.1"/>
    </source>
</evidence>
<dbReference type="SUPFAM" id="SSF141000">
    <property type="entry name" value="Glu-tRNAGln amidotransferase C subunit"/>
    <property type="match status" value="1"/>
</dbReference>
<dbReference type="Proteomes" id="UP001207337">
    <property type="component" value="Unassembled WGS sequence"/>
</dbReference>
<organism evidence="2 3">
    <name type="scientific">Fodinibius salicampi</name>
    <dbReference type="NCBI Taxonomy" id="1920655"/>
    <lineage>
        <taxon>Bacteria</taxon>
        <taxon>Pseudomonadati</taxon>
        <taxon>Balneolota</taxon>
        <taxon>Balneolia</taxon>
        <taxon>Balneolales</taxon>
        <taxon>Balneolaceae</taxon>
        <taxon>Fodinibius</taxon>
    </lineage>
</organism>
<dbReference type="EMBL" id="JAJNDC010000006">
    <property type="protein sequence ID" value="MCW9714475.1"/>
    <property type="molecule type" value="Genomic_DNA"/>
</dbReference>
<dbReference type="EC" id="6.3.5.-" evidence="1"/>
<dbReference type="NCBIfam" id="TIGR00135">
    <property type="entry name" value="gatC"/>
    <property type="match status" value="1"/>
</dbReference>
<name>A0ABT3Q2Y6_9BACT</name>
<keyword evidence="1" id="KW-0067">ATP-binding</keyword>
<dbReference type="PANTHER" id="PTHR15004:SF0">
    <property type="entry name" value="GLUTAMYL-TRNA(GLN) AMIDOTRANSFERASE SUBUNIT C, MITOCHONDRIAL"/>
    <property type="match status" value="1"/>
</dbReference>
<comment type="function">
    <text evidence="1">Allows the formation of correctly charged Asn-tRNA(Asn) or Gln-tRNA(Gln) through the transamidation of misacylated Asp-tRNA(Asn) or Glu-tRNA(Gln) in organisms which lack either or both of asparaginyl-tRNA or glutaminyl-tRNA synthetases. The reaction takes place in the presence of glutamine and ATP through an activated phospho-Asp-tRNA(Asn) or phospho-Glu-tRNA(Gln).</text>
</comment>
<protein>
    <recommendedName>
        <fullName evidence="1">Aspartyl/glutamyl-tRNA(Asn/Gln) amidotransferase subunit C</fullName>
        <shortName evidence="1">Asp/Glu-ADT subunit C</shortName>
        <ecNumber evidence="1">6.3.5.-</ecNumber>
    </recommendedName>
</protein>
<dbReference type="InterPro" id="IPR036113">
    <property type="entry name" value="Asp/Glu-ADT_sf_sub_c"/>
</dbReference>
<gene>
    <name evidence="1 2" type="primary">gatC</name>
    <name evidence="2" type="ORF">LQ318_16335</name>
</gene>
<keyword evidence="1" id="KW-0436">Ligase</keyword>
<comment type="catalytic activity">
    <reaction evidence="1">
        <text>L-aspartyl-tRNA(Asn) + L-glutamine + ATP + H2O = L-asparaginyl-tRNA(Asn) + L-glutamate + ADP + phosphate + 2 H(+)</text>
        <dbReference type="Rhea" id="RHEA:14513"/>
        <dbReference type="Rhea" id="RHEA-COMP:9674"/>
        <dbReference type="Rhea" id="RHEA-COMP:9677"/>
        <dbReference type="ChEBI" id="CHEBI:15377"/>
        <dbReference type="ChEBI" id="CHEBI:15378"/>
        <dbReference type="ChEBI" id="CHEBI:29985"/>
        <dbReference type="ChEBI" id="CHEBI:30616"/>
        <dbReference type="ChEBI" id="CHEBI:43474"/>
        <dbReference type="ChEBI" id="CHEBI:58359"/>
        <dbReference type="ChEBI" id="CHEBI:78515"/>
        <dbReference type="ChEBI" id="CHEBI:78516"/>
        <dbReference type="ChEBI" id="CHEBI:456216"/>
    </reaction>
</comment>
<keyword evidence="3" id="KW-1185">Reference proteome</keyword>
<comment type="catalytic activity">
    <reaction evidence="1">
        <text>L-glutamyl-tRNA(Gln) + L-glutamine + ATP + H2O = L-glutaminyl-tRNA(Gln) + L-glutamate + ADP + phosphate + H(+)</text>
        <dbReference type="Rhea" id="RHEA:17521"/>
        <dbReference type="Rhea" id="RHEA-COMP:9681"/>
        <dbReference type="Rhea" id="RHEA-COMP:9684"/>
        <dbReference type="ChEBI" id="CHEBI:15377"/>
        <dbReference type="ChEBI" id="CHEBI:15378"/>
        <dbReference type="ChEBI" id="CHEBI:29985"/>
        <dbReference type="ChEBI" id="CHEBI:30616"/>
        <dbReference type="ChEBI" id="CHEBI:43474"/>
        <dbReference type="ChEBI" id="CHEBI:58359"/>
        <dbReference type="ChEBI" id="CHEBI:78520"/>
        <dbReference type="ChEBI" id="CHEBI:78521"/>
        <dbReference type="ChEBI" id="CHEBI:456216"/>
    </reaction>
</comment>
<evidence type="ECO:0000256" key="1">
    <source>
        <dbReference type="HAMAP-Rule" id="MF_00122"/>
    </source>
</evidence>
<accession>A0ABT3Q2Y6</accession>
<comment type="caution">
    <text evidence="2">The sequence shown here is derived from an EMBL/GenBank/DDBJ whole genome shotgun (WGS) entry which is preliminary data.</text>
</comment>
<dbReference type="Gene3D" id="1.10.20.60">
    <property type="entry name" value="Glu-tRNAGln amidotransferase C subunit, N-terminal domain"/>
    <property type="match status" value="1"/>
</dbReference>
<reference evidence="2 3" key="1">
    <citation type="submission" date="2021-11" db="EMBL/GenBank/DDBJ databases">
        <title>Aliifidinibius sp. nov., a new bacterium isolated from saline soil.</title>
        <authorList>
            <person name="Galisteo C."/>
            <person name="De La Haba R."/>
            <person name="Sanchez-Porro C."/>
            <person name="Ventosa A."/>
        </authorList>
    </citation>
    <scope>NUCLEOTIDE SEQUENCE [LARGE SCALE GENOMIC DNA]</scope>
    <source>
        <strain evidence="2 3">KACC 190600</strain>
    </source>
</reference>
<sequence length="95" mass="11008">MSVTKEDVKYVADLAHLQLTEEESDSLVNDMNQILDYMTTLEELDTSNVEPLEHVIDLEYRLRNDEAKEPVDHEEALKNAPDADSDYFRVPRVIE</sequence>
<proteinExistence type="inferred from homology"/>
<keyword evidence="1" id="KW-0648">Protein biosynthesis</keyword>
<dbReference type="HAMAP" id="MF_00122">
    <property type="entry name" value="GatC"/>
    <property type="match status" value="1"/>
</dbReference>
<dbReference type="PANTHER" id="PTHR15004">
    <property type="entry name" value="GLUTAMYL-TRNA(GLN) AMIDOTRANSFERASE SUBUNIT C, MITOCHONDRIAL"/>
    <property type="match status" value="1"/>
</dbReference>
<comment type="subunit">
    <text evidence="1">Heterotrimer of A, B and C subunits.</text>
</comment>
<comment type="similarity">
    <text evidence="1">Belongs to the GatC family.</text>
</comment>
<dbReference type="RefSeq" id="WP_265791791.1">
    <property type="nucleotide sequence ID" value="NZ_BAABRS010000006.1"/>
</dbReference>
<dbReference type="InterPro" id="IPR003837">
    <property type="entry name" value="GatC"/>
</dbReference>